<evidence type="ECO:0000256" key="1">
    <source>
        <dbReference type="SAM" id="MobiDB-lite"/>
    </source>
</evidence>
<protein>
    <submittedName>
        <fullName evidence="2">Uncharacterized protein</fullName>
    </submittedName>
</protein>
<feature type="region of interest" description="Disordered" evidence="1">
    <location>
        <begin position="1"/>
        <end position="28"/>
    </location>
</feature>
<accession>A0A6H5GZW8</accession>
<proteinExistence type="predicted"/>
<feature type="non-terminal residue" evidence="2">
    <location>
        <position position="1"/>
    </location>
</feature>
<organism evidence="2 3">
    <name type="scientific">Nesidiocoris tenuis</name>
    <dbReference type="NCBI Taxonomy" id="355587"/>
    <lineage>
        <taxon>Eukaryota</taxon>
        <taxon>Metazoa</taxon>
        <taxon>Ecdysozoa</taxon>
        <taxon>Arthropoda</taxon>
        <taxon>Hexapoda</taxon>
        <taxon>Insecta</taxon>
        <taxon>Pterygota</taxon>
        <taxon>Neoptera</taxon>
        <taxon>Paraneoptera</taxon>
        <taxon>Hemiptera</taxon>
        <taxon>Heteroptera</taxon>
        <taxon>Panheteroptera</taxon>
        <taxon>Cimicomorpha</taxon>
        <taxon>Miridae</taxon>
        <taxon>Dicyphina</taxon>
        <taxon>Nesidiocoris</taxon>
    </lineage>
</organism>
<gene>
    <name evidence="2" type="ORF">NTEN_LOCUS14012</name>
</gene>
<evidence type="ECO:0000313" key="3">
    <source>
        <dbReference type="Proteomes" id="UP000479000"/>
    </source>
</evidence>
<dbReference type="AlphaFoldDB" id="A0A6H5GZW8"/>
<name>A0A6H5GZW8_9HEMI</name>
<keyword evidence="3" id="KW-1185">Reference proteome</keyword>
<dbReference type="Proteomes" id="UP000479000">
    <property type="component" value="Unassembled WGS sequence"/>
</dbReference>
<sequence>PAIENPNVGPSSSQVALSRPKTEEKAKPLRELRPILPLQLQSVPCCSVHMVRRSRNAQRDERLLMNMLERCSKIINIDVPQSISDKSYIMIPSNNFRDPNNSGINRRIVS</sequence>
<reference evidence="2 3" key="1">
    <citation type="submission" date="2020-02" db="EMBL/GenBank/DDBJ databases">
        <authorList>
            <person name="Ferguson B K."/>
        </authorList>
    </citation>
    <scope>NUCLEOTIDE SEQUENCE [LARGE SCALE GENOMIC DNA]</scope>
</reference>
<evidence type="ECO:0000313" key="2">
    <source>
        <dbReference type="EMBL" id="CAB0008795.1"/>
    </source>
</evidence>
<dbReference type="EMBL" id="CADCXU010020936">
    <property type="protein sequence ID" value="CAB0008795.1"/>
    <property type="molecule type" value="Genomic_DNA"/>
</dbReference>